<dbReference type="InterPro" id="IPR029044">
    <property type="entry name" value="Nucleotide-diphossugar_trans"/>
</dbReference>
<evidence type="ECO:0000313" key="2">
    <source>
        <dbReference type="EMBL" id="SFB69905.1"/>
    </source>
</evidence>
<reference evidence="3" key="1">
    <citation type="submission" date="2016-10" db="EMBL/GenBank/DDBJ databases">
        <authorList>
            <person name="Varghese N."/>
            <person name="Submissions S."/>
        </authorList>
    </citation>
    <scope>NUCLEOTIDE SEQUENCE [LARGE SCALE GENOMIC DNA]</scope>
    <source>
        <strain evidence="3">DSM 24499</strain>
    </source>
</reference>
<dbReference type="Gene3D" id="3.90.550.10">
    <property type="entry name" value="Spore Coat Polysaccharide Biosynthesis Protein SpsA, Chain A"/>
    <property type="match status" value="1"/>
</dbReference>
<dbReference type="Pfam" id="PF00535">
    <property type="entry name" value="Glycos_transf_2"/>
    <property type="match status" value="1"/>
</dbReference>
<evidence type="ECO:0000259" key="1">
    <source>
        <dbReference type="Pfam" id="PF00535"/>
    </source>
</evidence>
<proteinExistence type="predicted"/>
<name>A0A1I1D4Q7_9FLAO</name>
<dbReference type="InterPro" id="IPR050834">
    <property type="entry name" value="Glycosyltransf_2"/>
</dbReference>
<sequence>MISVVIPLYNKAHTILKTIQTVLDQTLTEFELIVVNDGSTDEGVEVIEKNINDPRIKIINQDNKGVSVARNTGVRSAKNKYIAFLDGDDEWLPTYLETMADAIKKFPNAGMFCCAGLIRNSTGIHDRIATDYRDKIVQISFFQNPHVFLHTSATIVSKIEFDKLGGFPVGMKRNQDYALFFQLALTSKVIYCGTPLSIYVGDVAGQATQTKIKEVIKHVVGRYNLVHARWLKTGGLNVDYPTFLRYEVRHFYLSFLKKKDYSSIKYFNNNLNIEIKKCFTPFEFNLYRNTRILSYIFIYLTKVRWRLRGYPRLGK</sequence>
<dbReference type="SUPFAM" id="SSF53448">
    <property type="entry name" value="Nucleotide-diphospho-sugar transferases"/>
    <property type="match status" value="1"/>
</dbReference>
<feature type="domain" description="Glycosyltransferase 2-like" evidence="1">
    <location>
        <begin position="3"/>
        <end position="115"/>
    </location>
</feature>
<dbReference type="GO" id="GO:0016740">
    <property type="term" value="F:transferase activity"/>
    <property type="evidence" value="ECO:0007669"/>
    <property type="project" value="UniProtKB-KW"/>
</dbReference>
<keyword evidence="2" id="KW-0808">Transferase</keyword>
<dbReference type="Proteomes" id="UP000199438">
    <property type="component" value="Unassembled WGS sequence"/>
</dbReference>
<accession>A0A1I1D4Q7</accession>
<dbReference type="STRING" id="1334022.SAMN04487907_101136"/>
<dbReference type="AlphaFoldDB" id="A0A1I1D4Q7"/>
<keyword evidence="3" id="KW-1185">Reference proteome</keyword>
<gene>
    <name evidence="2" type="ORF">SAMN04487907_101136</name>
</gene>
<evidence type="ECO:0000313" key="3">
    <source>
        <dbReference type="Proteomes" id="UP000199438"/>
    </source>
</evidence>
<dbReference type="EMBL" id="FOKV01000001">
    <property type="protein sequence ID" value="SFB69905.1"/>
    <property type="molecule type" value="Genomic_DNA"/>
</dbReference>
<dbReference type="InterPro" id="IPR001173">
    <property type="entry name" value="Glyco_trans_2-like"/>
</dbReference>
<dbReference type="PANTHER" id="PTHR43685">
    <property type="entry name" value="GLYCOSYLTRANSFERASE"/>
    <property type="match status" value="1"/>
</dbReference>
<organism evidence="2 3">
    <name type="scientific">Zunongwangia mangrovi</name>
    <dbReference type="NCBI Taxonomy" id="1334022"/>
    <lineage>
        <taxon>Bacteria</taxon>
        <taxon>Pseudomonadati</taxon>
        <taxon>Bacteroidota</taxon>
        <taxon>Flavobacteriia</taxon>
        <taxon>Flavobacteriales</taxon>
        <taxon>Flavobacteriaceae</taxon>
        <taxon>Zunongwangia</taxon>
    </lineage>
</organism>
<protein>
    <submittedName>
        <fullName evidence="2">Glycosyltransferase involved in cell wall bisynthesis</fullName>
    </submittedName>
</protein>
<dbReference type="PANTHER" id="PTHR43685:SF2">
    <property type="entry name" value="GLYCOSYLTRANSFERASE 2-LIKE DOMAIN-CONTAINING PROTEIN"/>
    <property type="match status" value="1"/>
</dbReference>
<dbReference type="CDD" id="cd00761">
    <property type="entry name" value="Glyco_tranf_GTA_type"/>
    <property type="match status" value="1"/>
</dbReference>